<sequence length="81" mass="9378">MTTAIVSSLAVIRRSPLSWELLSFHEERSSPADMEIAQYSWTWVSPYVIYDNCVLEDSLSQGKWHIDEDTNVNYELLLRGL</sequence>
<gene>
    <name evidence="1" type="primary">Necator_chrV.g18638</name>
    <name evidence="1" type="ORF">RB195_013847</name>
</gene>
<keyword evidence="2" id="KW-1185">Reference proteome</keyword>
<name>A0ABR1DXI1_NECAM</name>
<dbReference type="EMBL" id="JAVFWL010000005">
    <property type="protein sequence ID" value="KAK6755114.1"/>
    <property type="molecule type" value="Genomic_DNA"/>
</dbReference>
<comment type="caution">
    <text evidence="1">The sequence shown here is derived from an EMBL/GenBank/DDBJ whole genome shotgun (WGS) entry which is preliminary data.</text>
</comment>
<proteinExistence type="predicted"/>
<organism evidence="1 2">
    <name type="scientific">Necator americanus</name>
    <name type="common">Human hookworm</name>
    <dbReference type="NCBI Taxonomy" id="51031"/>
    <lineage>
        <taxon>Eukaryota</taxon>
        <taxon>Metazoa</taxon>
        <taxon>Ecdysozoa</taxon>
        <taxon>Nematoda</taxon>
        <taxon>Chromadorea</taxon>
        <taxon>Rhabditida</taxon>
        <taxon>Rhabditina</taxon>
        <taxon>Rhabditomorpha</taxon>
        <taxon>Strongyloidea</taxon>
        <taxon>Ancylostomatidae</taxon>
        <taxon>Bunostominae</taxon>
        <taxon>Necator</taxon>
    </lineage>
</organism>
<accession>A0ABR1DXI1</accession>
<evidence type="ECO:0000313" key="2">
    <source>
        <dbReference type="Proteomes" id="UP001303046"/>
    </source>
</evidence>
<reference evidence="1 2" key="1">
    <citation type="submission" date="2023-08" db="EMBL/GenBank/DDBJ databases">
        <title>A Necator americanus chromosomal reference genome.</title>
        <authorList>
            <person name="Ilik V."/>
            <person name="Petrzelkova K.J."/>
            <person name="Pardy F."/>
            <person name="Fuh T."/>
            <person name="Niatou-Singa F.S."/>
            <person name="Gouil Q."/>
            <person name="Baker L."/>
            <person name="Ritchie M.E."/>
            <person name="Jex A.R."/>
            <person name="Gazzola D."/>
            <person name="Li H."/>
            <person name="Toshio Fujiwara R."/>
            <person name="Zhan B."/>
            <person name="Aroian R.V."/>
            <person name="Pafco B."/>
            <person name="Schwarz E.M."/>
        </authorList>
    </citation>
    <scope>NUCLEOTIDE SEQUENCE [LARGE SCALE GENOMIC DNA]</scope>
    <source>
        <strain evidence="1 2">Aroian</strain>
        <tissue evidence="1">Whole animal</tissue>
    </source>
</reference>
<dbReference type="Proteomes" id="UP001303046">
    <property type="component" value="Unassembled WGS sequence"/>
</dbReference>
<evidence type="ECO:0000313" key="1">
    <source>
        <dbReference type="EMBL" id="KAK6755114.1"/>
    </source>
</evidence>
<protein>
    <submittedName>
        <fullName evidence="1">Uncharacterized protein</fullName>
    </submittedName>
</protein>